<dbReference type="KEGG" id="gms:SOIL9_82550"/>
<proteinExistence type="predicted"/>
<evidence type="ECO:0000313" key="3">
    <source>
        <dbReference type="Proteomes" id="UP000464178"/>
    </source>
</evidence>
<reference evidence="2 3" key="1">
    <citation type="submission" date="2019-05" db="EMBL/GenBank/DDBJ databases">
        <authorList>
            <consortium name="Science for Life Laboratories"/>
        </authorList>
    </citation>
    <scope>NUCLEOTIDE SEQUENCE [LARGE SCALE GENOMIC DNA]</scope>
    <source>
        <strain evidence="2">Soil9</strain>
    </source>
</reference>
<dbReference type="Proteomes" id="UP000464178">
    <property type="component" value="Chromosome"/>
</dbReference>
<feature type="transmembrane region" description="Helical" evidence="1">
    <location>
        <begin position="102"/>
        <end position="126"/>
    </location>
</feature>
<organism evidence="2 3">
    <name type="scientific">Gemmata massiliana</name>
    <dbReference type="NCBI Taxonomy" id="1210884"/>
    <lineage>
        <taxon>Bacteria</taxon>
        <taxon>Pseudomonadati</taxon>
        <taxon>Planctomycetota</taxon>
        <taxon>Planctomycetia</taxon>
        <taxon>Gemmatales</taxon>
        <taxon>Gemmataceae</taxon>
        <taxon>Gemmata</taxon>
    </lineage>
</organism>
<accession>A0A6P2DEX5</accession>
<keyword evidence="1" id="KW-0472">Membrane</keyword>
<dbReference type="RefSeq" id="WP_162672109.1">
    <property type="nucleotide sequence ID" value="NZ_LR593886.1"/>
</dbReference>
<dbReference type="EMBL" id="LR593886">
    <property type="protein sequence ID" value="VTS00226.1"/>
    <property type="molecule type" value="Genomic_DNA"/>
</dbReference>
<keyword evidence="1" id="KW-1133">Transmembrane helix</keyword>
<dbReference type="AlphaFoldDB" id="A0A6P2DEX5"/>
<gene>
    <name evidence="2" type="ORF">SOIL9_82550</name>
</gene>
<feature type="transmembrane region" description="Helical" evidence="1">
    <location>
        <begin position="25"/>
        <end position="48"/>
    </location>
</feature>
<keyword evidence="1" id="KW-0812">Transmembrane</keyword>
<feature type="transmembrane region" description="Helical" evidence="1">
    <location>
        <begin position="60"/>
        <end position="82"/>
    </location>
</feature>
<name>A0A6P2DEX5_9BACT</name>
<evidence type="ECO:0000313" key="2">
    <source>
        <dbReference type="EMBL" id="VTS00226.1"/>
    </source>
</evidence>
<protein>
    <submittedName>
        <fullName evidence="2">Uncharacterized protein</fullName>
    </submittedName>
</protein>
<keyword evidence="3" id="KW-1185">Reference proteome</keyword>
<sequence>MSEDDFVPPSTSSALALSPGTGGGIAGLAIGCALLVSACVLMVFNVILFGRGLVDIPRDLAQYGGLIGTTGVAILGLIAVIISVRSWSAARQSGESVALNVAATAASLVGLVGWLIAGIDLMMILLK</sequence>
<evidence type="ECO:0000256" key="1">
    <source>
        <dbReference type="SAM" id="Phobius"/>
    </source>
</evidence>